<dbReference type="Proteomes" id="UP001241656">
    <property type="component" value="Chromosome"/>
</dbReference>
<dbReference type="EMBL" id="CP124855">
    <property type="protein sequence ID" value="WHF51526.1"/>
    <property type="molecule type" value="Genomic_DNA"/>
</dbReference>
<protein>
    <submittedName>
        <fullName evidence="1">Uncharacterized protein</fullName>
    </submittedName>
</protein>
<proteinExistence type="predicted"/>
<organism evidence="1 2">
    <name type="scientific">Chryseobacterium gotjawalense</name>
    <dbReference type="NCBI Taxonomy" id="3042315"/>
    <lineage>
        <taxon>Bacteria</taxon>
        <taxon>Pseudomonadati</taxon>
        <taxon>Bacteroidota</taxon>
        <taxon>Flavobacteriia</taxon>
        <taxon>Flavobacteriales</taxon>
        <taxon>Weeksellaceae</taxon>
        <taxon>Chryseobacterium group</taxon>
        <taxon>Chryseobacterium</taxon>
    </lineage>
</organism>
<reference evidence="1 2" key="1">
    <citation type="submission" date="2023-05" db="EMBL/GenBank/DDBJ databases">
        <title>Genomic insight into Chryseobacterium sp. wdc7 isolated forest soil (Gotjawal).</title>
        <authorList>
            <person name="Park S.-J."/>
        </authorList>
    </citation>
    <scope>NUCLEOTIDE SEQUENCE [LARGE SCALE GENOMIC DNA]</scope>
    <source>
        <strain evidence="2">wdc7</strain>
    </source>
</reference>
<sequence>MKAIHNKDYSVVKTFGSPLVHNQEAFLCPNISQTILKNKIREPKNSITHLPQWYLNYNQTYIRVHKAVFAENRWICQKQPNIRLSVNAFLMLYRGGNPGDDRGLPGADLGMLFLQISRLVLK</sequence>
<accession>A0ABY8RCE1</accession>
<gene>
    <name evidence="1" type="ORF">QGN23_14035</name>
</gene>
<keyword evidence="2" id="KW-1185">Reference proteome</keyword>
<evidence type="ECO:0000313" key="1">
    <source>
        <dbReference type="EMBL" id="WHF51526.1"/>
    </source>
</evidence>
<dbReference type="RefSeq" id="WP_282904867.1">
    <property type="nucleotide sequence ID" value="NZ_CP124855.1"/>
</dbReference>
<evidence type="ECO:0000313" key="2">
    <source>
        <dbReference type="Proteomes" id="UP001241656"/>
    </source>
</evidence>
<name>A0ABY8RCE1_9FLAO</name>